<reference evidence="1 2" key="1">
    <citation type="journal article" date="2014" name="Am. J. Bot.">
        <title>Genome assembly and annotation for red clover (Trifolium pratense; Fabaceae).</title>
        <authorList>
            <person name="Istvanek J."/>
            <person name="Jaros M."/>
            <person name="Krenek A."/>
            <person name="Repkova J."/>
        </authorList>
    </citation>
    <scope>NUCLEOTIDE SEQUENCE [LARGE SCALE GENOMIC DNA]</scope>
    <source>
        <strain evidence="2">cv. Tatra</strain>
        <tissue evidence="1">Young leaves</tissue>
    </source>
</reference>
<proteinExistence type="predicted"/>
<evidence type="ECO:0000313" key="2">
    <source>
        <dbReference type="Proteomes" id="UP000236291"/>
    </source>
</evidence>
<comment type="caution">
    <text evidence="1">The sequence shown here is derived from an EMBL/GenBank/DDBJ whole genome shotgun (WGS) entry which is preliminary data.</text>
</comment>
<sequence length="181" mass="21516">MAATNVTMTEEQIRRNCLYEEYGVDLSLMTKENADRIVDFIHANPNERKIRNAYVQRDLLMRNLGYYYLNQLLCLLDYGTPYTVLLYERTRLQGLVNKLRASSFEGSWLDELDDVDKFLDTRKNLENSKQQPMAQEEVLGIWIQWLTDQKYNKDDMLVRVKQRINEVSQVRNLLNQTYVFS</sequence>
<dbReference type="Proteomes" id="UP000236291">
    <property type="component" value="Unassembled WGS sequence"/>
</dbReference>
<dbReference type="ExpressionAtlas" id="A0A2K3PLV5">
    <property type="expression patterns" value="baseline"/>
</dbReference>
<dbReference type="EMBL" id="ASHM01008378">
    <property type="protein sequence ID" value="PNY16266.1"/>
    <property type="molecule type" value="Genomic_DNA"/>
</dbReference>
<gene>
    <name evidence="1" type="ORF">L195_g012981</name>
</gene>
<protein>
    <submittedName>
        <fullName evidence="1">Uncharacterized protein</fullName>
    </submittedName>
</protein>
<organism evidence="1 2">
    <name type="scientific">Trifolium pratense</name>
    <name type="common">Red clover</name>
    <dbReference type="NCBI Taxonomy" id="57577"/>
    <lineage>
        <taxon>Eukaryota</taxon>
        <taxon>Viridiplantae</taxon>
        <taxon>Streptophyta</taxon>
        <taxon>Embryophyta</taxon>
        <taxon>Tracheophyta</taxon>
        <taxon>Spermatophyta</taxon>
        <taxon>Magnoliopsida</taxon>
        <taxon>eudicotyledons</taxon>
        <taxon>Gunneridae</taxon>
        <taxon>Pentapetalae</taxon>
        <taxon>rosids</taxon>
        <taxon>fabids</taxon>
        <taxon>Fabales</taxon>
        <taxon>Fabaceae</taxon>
        <taxon>Papilionoideae</taxon>
        <taxon>50 kb inversion clade</taxon>
        <taxon>NPAAA clade</taxon>
        <taxon>Hologalegina</taxon>
        <taxon>IRL clade</taxon>
        <taxon>Trifolieae</taxon>
        <taxon>Trifolium</taxon>
    </lineage>
</organism>
<accession>A0A2K3PLV5</accession>
<evidence type="ECO:0000313" key="1">
    <source>
        <dbReference type="EMBL" id="PNY16266.1"/>
    </source>
</evidence>
<reference evidence="1 2" key="2">
    <citation type="journal article" date="2017" name="Front. Plant Sci.">
        <title>Gene Classification and Mining of Molecular Markers Useful in Red Clover (Trifolium pratense) Breeding.</title>
        <authorList>
            <person name="Istvanek J."/>
            <person name="Dluhosova J."/>
            <person name="Dluhos P."/>
            <person name="Patkova L."/>
            <person name="Nedelnik J."/>
            <person name="Repkova J."/>
        </authorList>
    </citation>
    <scope>NUCLEOTIDE SEQUENCE [LARGE SCALE GENOMIC DNA]</scope>
    <source>
        <strain evidence="2">cv. Tatra</strain>
        <tissue evidence="1">Young leaves</tissue>
    </source>
</reference>
<name>A0A2K3PLV5_TRIPR</name>
<dbReference type="AlphaFoldDB" id="A0A2K3PLV5"/>